<organism evidence="9">
    <name type="scientific">Edaphobacter paludis</name>
    <dbReference type="NCBI Taxonomy" id="3035702"/>
    <lineage>
        <taxon>Bacteria</taxon>
        <taxon>Pseudomonadati</taxon>
        <taxon>Acidobacteriota</taxon>
        <taxon>Terriglobia</taxon>
        <taxon>Terriglobales</taxon>
        <taxon>Acidobacteriaceae</taxon>
        <taxon>Edaphobacter</taxon>
    </lineage>
</organism>
<dbReference type="EMBL" id="CP121195">
    <property type="protein sequence ID" value="XBH12332.1"/>
    <property type="molecule type" value="Genomic_DNA"/>
</dbReference>
<proteinExistence type="inferred from homology"/>
<sequence length="375" mass="39673">MSNRANRNTRKPQLSFVGMLRRSLTHRRARSLSALVALTVSAAVATALLTLYADLNAKLHNEFRNFGANVVVTASASSPLPPNALAQIQQAAGPDALVAPFAYAVATTDRGTSVVVAGTDFPAVQRLDSWWDLTHWPATPDAALLGDRAANFVADEHAVKLTYAGKAIALIGAGRLKTGGDEDSRIYIPLPAFTHWTGVSPTVVEIQIPGGAVAVEAALTRLRSQFPALQVQPVRQLVEGESRIVDRTHSLMYGSVLLIALTVAVSVLATLSASVLERRRDFALMKALGGSQSQLMGMFLLEALVLAVAGVVLGYVAGSAAAWVISQANFHTATFPRLSVLPLVLLLNLTIAALAAIFPVRVLRGLQPAALLKGE</sequence>
<accession>A0AAU7CUH9</accession>
<dbReference type="InterPro" id="IPR050250">
    <property type="entry name" value="Macrolide_Exporter_MacB"/>
</dbReference>
<dbReference type="PANTHER" id="PTHR30572:SF4">
    <property type="entry name" value="ABC TRANSPORTER PERMEASE YTRF"/>
    <property type="match status" value="1"/>
</dbReference>
<evidence type="ECO:0000256" key="3">
    <source>
        <dbReference type="ARBA" id="ARBA00022692"/>
    </source>
</evidence>
<evidence type="ECO:0000256" key="6">
    <source>
        <dbReference type="ARBA" id="ARBA00038076"/>
    </source>
</evidence>
<keyword evidence="3 7" id="KW-0812">Transmembrane</keyword>
<keyword evidence="5 7" id="KW-0472">Membrane</keyword>
<comment type="similarity">
    <text evidence="6">Belongs to the ABC-4 integral membrane protein family.</text>
</comment>
<evidence type="ECO:0000256" key="2">
    <source>
        <dbReference type="ARBA" id="ARBA00022475"/>
    </source>
</evidence>
<evidence type="ECO:0000259" key="8">
    <source>
        <dbReference type="Pfam" id="PF02687"/>
    </source>
</evidence>
<dbReference type="GO" id="GO:0022857">
    <property type="term" value="F:transmembrane transporter activity"/>
    <property type="evidence" value="ECO:0007669"/>
    <property type="project" value="TreeGrafter"/>
</dbReference>
<accession>A0AAU7D5B7</accession>
<protein>
    <submittedName>
        <fullName evidence="9">ABC transporter permease</fullName>
    </submittedName>
</protein>
<dbReference type="AlphaFoldDB" id="A0AAU7CUH9"/>
<feature type="transmembrane region" description="Helical" evidence="7">
    <location>
        <begin position="251"/>
        <end position="276"/>
    </location>
</feature>
<evidence type="ECO:0000313" key="9">
    <source>
        <dbReference type="EMBL" id="XBH09128.1"/>
    </source>
</evidence>
<reference evidence="9" key="1">
    <citation type="submission" date="2023-03" db="EMBL/GenBank/DDBJ databases">
        <title>Edaphobacter sp.</title>
        <authorList>
            <person name="Huber K.J."/>
            <person name="Papendorf J."/>
            <person name="Pilke C."/>
            <person name="Bunk B."/>
            <person name="Sproeer C."/>
            <person name="Pester M."/>
        </authorList>
    </citation>
    <scope>NUCLEOTIDE SEQUENCE</scope>
    <source>
        <strain evidence="9">DSM 109919</strain>
        <strain evidence="10">DSM 109920</strain>
    </source>
</reference>
<dbReference type="RefSeq" id="WP_348266638.1">
    <property type="nucleotide sequence ID" value="NZ_CP121194.1"/>
</dbReference>
<dbReference type="PANTHER" id="PTHR30572">
    <property type="entry name" value="MEMBRANE COMPONENT OF TRANSPORTER-RELATED"/>
    <property type="match status" value="1"/>
</dbReference>
<gene>
    <name evidence="9" type="ORF">P4G45_11605</name>
    <name evidence="10" type="ORF">P8936_11550</name>
</gene>
<evidence type="ECO:0000256" key="4">
    <source>
        <dbReference type="ARBA" id="ARBA00022989"/>
    </source>
</evidence>
<evidence type="ECO:0000313" key="10">
    <source>
        <dbReference type="EMBL" id="XBH12332.1"/>
    </source>
</evidence>
<feature type="transmembrane region" description="Helical" evidence="7">
    <location>
        <begin position="338"/>
        <end position="358"/>
    </location>
</feature>
<dbReference type="InterPro" id="IPR003838">
    <property type="entry name" value="ABC3_permease_C"/>
</dbReference>
<keyword evidence="4 7" id="KW-1133">Transmembrane helix</keyword>
<dbReference type="GO" id="GO:0005886">
    <property type="term" value="C:plasma membrane"/>
    <property type="evidence" value="ECO:0007669"/>
    <property type="project" value="UniProtKB-SubCell"/>
</dbReference>
<name>A0AAU7CUH9_9BACT</name>
<comment type="subcellular location">
    <subcellularLocation>
        <location evidence="1">Cell membrane</location>
        <topology evidence="1">Multi-pass membrane protein</topology>
    </subcellularLocation>
</comment>
<evidence type="ECO:0000256" key="1">
    <source>
        <dbReference type="ARBA" id="ARBA00004651"/>
    </source>
</evidence>
<feature type="transmembrane region" description="Helical" evidence="7">
    <location>
        <begin position="297"/>
        <end position="326"/>
    </location>
</feature>
<dbReference type="KEGG" id="epl:P4G45_11605"/>
<evidence type="ECO:0000256" key="5">
    <source>
        <dbReference type="ARBA" id="ARBA00023136"/>
    </source>
</evidence>
<evidence type="ECO:0000256" key="7">
    <source>
        <dbReference type="SAM" id="Phobius"/>
    </source>
</evidence>
<keyword evidence="2" id="KW-1003">Cell membrane</keyword>
<feature type="domain" description="ABC3 transporter permease C-terminal" evidence="8">
    <location>
        <begin position="256"/>
        <end position="368"/>
    </location>
</feature>
<dbReference type="EMBL" id="CP121194">
    <property type="protein sequence ID" value="XBH09128.1"/>
    <property type="molecule type" value="Genomic_DNA"/>
</dbReference>
<dbReference type="Pfam" id="PF02687">
    <property type="entry name" value="FtsX"/>
    <property type="match status" value="1"/>
</dbReference>